<evidence type="ECO:0000256" key="3">
    <source>
        <dbReference type="ARBA" id="ARBA00022729"/>
    </source>
</evidence>
<dbReference type="Proteomes" id="UP000261931">
    <property type="component" value="Unassembled WGS sequence"/>
</dbReference>
<organism evidence="7 8">
    <name type="scientific">Hydrogenophaga borbori</name>
    <dbReference type="NCBI Taxonomy" id="2294117"/>
    <lineage>
        <taxon>Bacteria</taxon>
        <taxon>Pseudomonadati</taxon>
        <taxon>Pseudomonadota</taxon>
        <taxon>Betaproteobacteria</taxon>
        <taxon>Burkholderiales</taxon>
        <taxon>Comamonadaceae</taxon>
        <taxon>Hydrogenophaga</taxon>
    </lineage>
</organism>
<dbReference type="Gene3D" id="2.50.20.10">
    <property type="entry name" value="Lipoprotein localisation LolA/LolB/LppX"/>
    <property type="match status" value="1"/>
</dbReference>
<dbReference type="GO" id="GO:0045152">
    <property type="term" value="F:antisigma factor binding"/>
    <property type="evidence" value="ECO:0007669"/>
    <property type="project" value="TreeGrafter"/>
</dbReference>
<keyword evidence="8" id="KW-1185">Reference proteome</keyword>
<evidence type="ECO:0000313" key="7">
    <source>
        <dbReference type="EMBL" id="RFP78283.1"/>
    </source>
</evidence>
<dbReference type="AlphaFoldDB" id="A0A372EIC0"/>
<comment type="caution">
    <text evidence="7">The sequence shown here is derived from an EMBL/GenBank/DDBJ whole genome shotgun (WGS) entry which is preliminary data.</text>
</comment>
<sequence>MAAPMTTAAFTPAVLPCARRLGAPRLRRFGAALIVWACAGGWSAPALAQGASVSPGAGSARSVTEWLSRMHQASLQRSYTGTLVVSSGSAMSASKIWHVCDGTQQMERVETLTGAPRTTIRRNSEVITFEPETRTAMVEKRESLGVFPDMLRTPASAIAQFYGAREVGYQRVAGHMADMVEIVPRDEWRFGYRIWSEKKSGLIVKLQTLGAQGEVLEQVAFSELQLDAPVSMDKLARLMKDTRGYEVIKPALRKTTPQAEGWQLKESIPGFTAMSCHTREVPGGPLPAGQAPMQWVFSDGLASVSLFVEPFDPQRHGNEEQQVAMGATHSVSRRVGDHWVTALGEVPPATLKRFADALERIR</sequence>
<dbReference type="GO" id="GO:0032885">
    <property type="term" value="P:regulation of polysaccharide biosynthetic process"/>
    <property type="evidence" value="ECO:0007669"/>
    <property type="project" value="TreeGrafter"/>
</dbReference>
<dbReference type="PANTHER" id="PTHR38782:SF1">
    <property type="entry name" value="SIGMA-E FACTOR REGULATORY PROTEIN RSEB"/>
    <property type="match status" value="1"/>
</dbReference>
<evidence type="ECO:0000259" key="5">
    <source>
        <dbReference type="Pfam" id="PF03888"/>
    </source>
</evidence>
<dbReference type="PANTHER" id="PTHR38782">
    <property type="match status" value="1"/>
</dbReference>
<dbReference type="PIRSF" id="PIRSF005427">
    <property type="entry name" value="RseB"/>
    <property type="match status" value="1"/>
</dbReference>
<proteinExistence type="inferred from homology"/>
<dbReference type="InterPro" id="IPR033436">
    <property type="entry name" value="MucB/RseB_C"/>
</dbReference>
<dbReference type="Gene3D" id="3.30.200.100">
    <property type="entry name" value="MucB/RseB, C-terminal domain"/>
    <property type="match status" value="1"/>
</dbReference>
<protein>
    <submittedName>
        <fullName evidence="7">Transcriptional regulator</fullName>
    </submittedName>
</protein>
<evidence type="ECO:0000259" key="6">
    <source>
        <dbReference type="Pfam" id="PF17188"/>
    </source>
</evidence>
<keyword evidence="3" id="KW-0732">Signal</keyword>
<feature type="domain" description="MucB/RseB N-terminal" evidence="5">
    <location>
        <begin position="63"/>
        <end position="238"/>
    </location>
</feature>
<gene>
    <name evidence="7" type="ORF">DY262_13345</name>
</gene>
<comment type="similarity">
    <text evidence="2">Belongs to the RseB family.</text>
</comment>
<dbReference type="Pfam" id="PF03888">
    <property type="entry name" value="MucB_RseB"/>
    <property type="match status" value="1"/>
</dbReference>
<evidence type="ECO:0000313" key="8">
    <source>
        <dbReference type="Proteomes" id="UP000261931"/>
    </source>
</evidence>
<evidence type="ECO:0000256" key="2">
    <source>
        <dbReference type="ARBA" id="ARBA00008150"/>
    </source>
</evidence>
<keyword evidence="4" id="KW-0574">Periplasm</keyword>
<dbReference type="InterPro" id="IPR005588">
    <property type="entry name" value="MucB_RseB"/>
</dbReference>
<reference evidence="7 8" key="1">
    <citation type="submission" date="2018-08" db="EMBL/GenBank/DDBJ databases">
        <title>Hydrogenophaga sp. LA-38 isolated from sludge.</title>
        <authorList>
            <person name="Im W.-T."/>
        </authorList>
    </citation>
    <scope>NUCLEOTIDE SEQUENCE [LARGE SCALE GENOMIC DNA]</scope>
    <source>
        <strain evidence="7 8">LA-38</strain>
    </source>
</reference>
<dbReference type="EMBL" id="QVLS01000007">
    <property type="protein sequence ID" value="RFP78283.1"/>
    <property type="molecule type" value="Genomic_DNA"/>
</dbReference>
<dbReference type="InterPro" id="IPR033434">
    <property type="entry name" value="MucB/RseB_N"/>
</dbReference>
<dbReference type="GO" id="GO:0030288">
    <property type="term" value="C:outer membrane-bounded periplasmic space"/>
    <property type="evidence" value="ECO:0007669"/>
    <property type="project" value="TreeGrafter"/>
</dbReference>
<dbReference type="CDD" id="cd16327">
    <property type="entry name" value="RseB"/>
    <property type="match status" value="1"/>
</dbReference>
<comment type="subcellular location">
    <subcellularLocation>
        <location evidence="1">Periplasm</location>
    </subcellularLocation>
</comment>
<dbReference type="Pfam" id="PF17188">
    <property type="entry name" value="MucB_RseB_C"/>
    <property type="match status" value="1"/>
</dbReference>
<feature type="domain" description="MucB/RseB C-terminal" evidence="6">
    <location>
        <begin position="258"/>
        <end position="358"/>
    </location>
</feature>
<evidence type="ECO:0000256" key="4">
    <source>
        <dbReference type="ARBA" id="ARBA00022764"/>
    </source>
</evidence>
<evidence type="ECO:0000256" key="1">
    <source>
        <dbReference type="ARBA" id="ARBA00004418"/>
    </source>
</evidence>
<name>A0A372EIC0_9BURK</name>
<dbReference type="InterPro" id="IPR038484">
    <property type="entry name" value="MucB/RseB_C_sf"/>
</dbReference>
<accession>A0A372EIC0</accession>